<accession>A0A9D0ZBX8</accession>
<name>A0A9D0ZBX8_9FIRM</name>
<evidence type="ECO:0000313" key="2">
    <source>
        <dbReference type="Proteomes" id="UP000824262"/>
    </source>
</evidence>
<organism evidence="1 2">
    <name type="scientific">Candidatus Scatomorpha intestinavium</name>
    <dbReference type="NCBI Taxonomy" id="2840922"/>
    <lineage>
        <taxon>Bacteria</taxon>
        <taxon>Bacillati</taxon>
        <taxon>Bacillota</taxon>
        <taxon>Clostridia</taxon>
        <taxon>Eubacteriales</taxon>
        <taxon>Candidatus Scatomorpha</taxon>
    </lineage>
</organism>
<dbReference type="AlphaFoldDB" id="A0A9D0ZBX8"/>
<dbReference type="Gene3D" id="3.30.559.10">
    <property type="entry name" value="Chloramphenicol acetyltransferase-like domain"/>
    <property type="match status" value="1"/>
</dbReference>
<comment type="caution">
    <text evidence="1">The sequence shown here is derived from an EMBL/GenBank/DDBJ whole genome shotgun (WGS) entry which is preliminary data.</text>
</comment>
<evidence type="ECO:0000313" key="1">
    <source>
        <dbReference type="EMBL" id="HIQ77683.1"/>
    </source>
</evidence>
<reference evidence="1" key="1">
    <citation type="submission" date="2020-10" db="EMBL/GenBank/DDBJ databases">
        <authorList>
            <person name="Gilroy R."/>
        </authorList>
    </citation>
    <scope>NUCLEOTIDE SEQUENCE</scope>
    <source>
        <strain evidence="1">ChiBcolR7-354</strain>
    </source>
</reference>
<gene>
    <name evidence="1" type="ORF">IAB77_00315</name>
</gene>
<protein>
    <recommendedName>
        <fullName evidence="3">2-oxoacid dehydrogenase acyltransferase catalytic domain-containing protein</fullName>
    </recommendedName>
</protein>
<feature type="non-terminal residue" evidence="1">
    <location>
        <position position="252"/>
    </location>
</feature>
<dbReference type="InterPro" id="IPR023213">
    <property type="entry name" value="CAT-like_dom_sf"/>
</dbReference>
<sequence length="252" mass="28685">MSDAARRRFGDRKEGRRLRTLPALNMFEPYIMIDRNDSCNQFAGSVEISDTDRWLRAKRQEGYKGLGMLHLFIAAYIRVLCHLPGLNRFVSGQRVYARNTIIINMMVKRGITVDAEETCAKVEFAPTDTIYDVYRKMNAAVEEIRSSDDSGTEKAARALMNMPRLLLKLAVKVIKLLDYFDWLPASLIGVSPFHGSMIITDLGSLGIGPIYHHLYNFGNLPVFLAFGAKRRAVELDRHGQPVEHKYVDYKIV</sequence>
<dbReference type="EMBL" id="DVGA01000004">
    <property type="protein sequence ID" value="HIQ77683.1"/>
    <property type="molecule type" value="Genomic_DNA"/>
</dbReference>
<reference evidence="1" key="2">
    <citation type="journal article" date="2021" name="PeerJ">
        <title>Extensive microbial diversity within the chicken gut microbiome revealed by metagenomics and culture.</title>
        <authorList>
            <person name="Gilroy R."/>
            <person name="Ravi A."/>
            <person name="Getino M."/>
            <person name="Pursley I."/>
            <person name="Horton D.L."/>
            <person name="Alikhan N.F."/>
            <person name="Baker D."/>
            <person name="Gharbi K."/>
            <person name="Hall N."/>
            <person name="Watson M."/>
            <person name="Adriaenssens E.M."/>
            <person name="Foster-Nyarko E."/>
            <person name="Jarju S."/>
            <person name="Secka A."/>
            <person name="Antonio M."/>
            <person name="Oren A."/>
            <person name="Chaudhuri R.R."/>
            <person name="La Ragione R."/>
            <person name="Hildebrand F."/>
            <person name="Pallen M.J."/>
        </authorList>
    </citation>
    <scope>NUCLEOTIDE SEQUENCE</scope>
    <source>
        <strain evidence="1">ChiBcolR7-354</strain>
    </source>
</reference>
<dbReference type="Proteomes" id="UP000824262">
    <property type="component" value="Unassembled WGS sequence"/>
</dbReference>
<proteinExistence type="predicted"/>
<evidence type="ECO:0008006" key="3">
    <source>
        <dbReference type="Google" id="ProtNLM"/>
    </source>
</evidence>